<evidence type="ECO:0000313" key="3">
    <source>
        <dbReference type="Proteomes" id="UP001630127"/>
    </source>
</evidence>
<organism evidence="2 3">
    <name type="scientific">Cinchona calisaya</name>
    <dbReference type="NCBI Taxonomy" id="153742"/>
    <lineage>
        <taxon>Eukaryota</taxon>
        <taxon>Viridiplantae</taxon>
        <taxon>Streptophyta</taxon>
        <taxon>Embryophyta</taxon>
        <taxon>Tracheophyta</taxon>
        <taxon>Spermatophyta</taxon>
        <taxon>Magnoliopsida</taxon>
        <taxon>eudicotyledons</taxon>
        <taxon>Gunneridae</taxon>
        <taxon>Pentapetalae</taxon>
        <taxon>asterids</taxon>
        <taxon>lamiids</taxon>
        <taxon>Gentianales</taxon>
        <taxon>Rubiaceae</taxon>
        <taxon>Cinchonoideae</taxon>
        <taxon>Cinchoneae</taxon>
        <taxon>Cinchona</taxon>
    </lineage>
</organism>
<reference evidence="2 3" key="1">
    <citation type="submission" date="2024-11" db="EMBL/GenBank/DDBJ databases">
        <title>A near-complete genome assembly of Cinchona calisaya.</title>
        <authorList>
            <person name="Lian D.C."/>
            <person name="Zhao X.W."/>
            <person name="Wei L."/>
        </authorList>
    </citation>
    <scope>NUCLEOTIDE SEQUENCE [LARGE SCALE GENOMIC DNA]</scope>
    <source>
        <tissue evidence="2">Nenye</tissue>
    </source>
</reference>
<feature type="region of interest" description="Disordered" evidence="1">
    <location>
        <begin position="19"/>
        <end position="40"/>
    </location>
</feature>
<feature type="compositionally biased region" description="Low complexity" evidence="1">
    <location>
        <begin position="122"/>
        <end position="133"/>
    </location>
</feature>
<comment type="caution">
    <text evidence="2">The sequence shown here is derived from an EMBL/GenBank/DDBJ whole genome shotgun (WGS) entry which is preliminary data.</text>
</comment>
<name>A0ABD3ACR0_9GENT</name>
<protein>
    <submittedName>
        <fullName evidence="2">Uncharacterized protein</fullName>
    </submittedName>
</protein>
<feature type="region of interest" description="Disordered" evidence="1">
    <location>
        <begin position="101"/>
        <end position="144"/>
    </location>
</feature>
<accession>A0ABD3ACR0</accession>
<feature type="compositionally biased region" description="Polar residues" evidence="1">
    <location>
        <begin position="104"/>
        <end position="121"/>
    </location>
</feature>
<sequence>MEKIVREYFSYITETRFKVDGGGDQGENSKPIDQHPWPARTRQVNPLSRSIDCSGGERSKLVGSGNVIRTLRQSMIDERRASFEGRLSIDLGNAELLKAVQNDPDGNSVNNESSVQSDLTASDTDSVSSGSTSEVQECGGVSRAKSGPRGIVISARFWQETSVFTAPIKLFTPLQHAGLGSPPSLR</sequence>
<evidence type="ECO:0000256" key="1">
    <source>
        <dbReference type="SAM" id="MobiDB-lite"/>
    </source>
</evidence>
<dbReference type="EMBL" id="JBJUIK010000004">
    <property type="protein sequence ID" value="KAL3528562.1"/>
    <property type="molecule type" value="Genomic_DNA"/>
</dbReference>
<gene>
    <name evidence="2" type="ORF">ACH5RR_007884</name>
</gene>
<evidence type="ECO:0000313" key="2">
    <source>
        <dbReference type="EMBL" id="KAL3528562.1"/>
    </source>
</evidence>
<dbReference type="AlphaFoldDB" id="A0ABD3ACR0"/>
<proteinExistence type="predicted"/>
<keyword evidence="3" id="KW-1185">Reference proteome</keyword>
<dbReference type="Proteomes" id="UP001630127">
    <property type="component" value="Unassembled WGS sequence"/>
</dbReference>